<dbReference type="Proteomes" id="UP001499884">
    <property type="component" value="Unassembled WGS sequence"/>
</dbReference>
<proteinExistence type="predicted"/>
<feature type="compositionally biased region" description="Low complexity" evidence="1">
    <location>
        <begin position="62"/>
        <end position="75"/>
    </location>
</feature>
<comment type="caution">
    <text evidence="2">The sequence shown here is derived from an EMBL/GenBank/DDBJ whole genome shotgun (WGS) entry which is preliminary data.</text>
</comment>
<protein>
    <submittedName>
        <fullName evidence="2">Uncharacterized protein</fullName>
    </submittedName>
</protein>
<accession>A0ABP7EQH3</accession>
<organism evidence="2 3">
    <name type="scientific">Streptomyces tremellae</name>
    <dbReference type="NCBI Taxonomy" id="1124239"/>
    <lineage>
        <taxon>Bacteria</taxon>
        <taxon>Bacillati</taxon>
        <taxon>Actinomycetota</taxon>
        <taxon>Actinomycetes</taxon>
        <taxon>Kitasatosporales</taxon>
        <taxon>Streptomycetaceae</taxon>
        <taxon>Streptomyces</taxon>
    </lineage>
</organism>
<dbReference type="EMBL" id="BAABEP010000009">
    <property type="protein sequence ID" value="GAA3722278.1"/>
    <property type="molecule type" value="Genomic_DNA"/>
</dbReference>
<gene>
    <name evidence="2" type="ORF">GCM10023082_20100</name>
</gene>
<sequence>MSNSGTPARSKSAVDRLATRREVRLREETLRRALYETAGRPEGILRVHTEDLDPAGRRPVKAKAAGAKPADAGGP</sequence>
<keyword evidence="3" id="KW-1185">Reference proteome</keyword>
<evidence type="ECO:0000256" key="1">
    <source>
        <dbReference type="SAM" id="MobiDB-lite"/>
    </source>
</evidence>
<evidence type="ECO:0000313" key="2">
    <source>
        <dbReference type="EMBL" id="GAA3722278.1"/>
    </source>
</evidence>
<feature type="region of interest" description="Disordered" evidence="1">
    <location>
        <begin position="51"/>
        <end position="75"/>
    </location>
</feature>
<name>A0ABP7EQH3_9ACTN</name>
<evidence type="ECO:0000313" key="3">
    <source>
        <dbReference type="Proteomes" id="UP001499884"/>
    </source>
</evidence>
<reference evidence="3" key="1">
    <citation type="journal article" date="2019" name="Int. J. Syst. Evol. Microbiol.">
        <title>The Global Catalogue of Microorganisms (GCM) 10K type strain sequencing project: providing services to taxonomists for standard genome sequencing and annotation.</title>
        <authorList>
            <consortium name="The Broad Institute Genomics Platform"/>
            <consortium name="The Broad Institute Genome Sequencing Center for Infectious Disease"/>
            <person name="Wu L."/>
            <person name="Ma J."/>
        </authorList>
    </citation>
    <scope>NUCLEOTIDE SEQUENCE [LARGE SCALE GENOMIC DNA]</scope>
    <source>
        <strain evidence="3">JCM 30846</strain>
    </source>
</reference>
<dbReference type="RefSeq" id="WP_345644123.1">
    <property type="nucleotide sequence ID" value="NZ_BAABEP010000009.1"/>
</dbReference>